<keyword evidence="2" id="KW-1185">Reference proteome</keyword>
<evidence type="ECO:0000313" key="2">
    <source>
        <dbReference type="Proteomes" id="UP001629249"/>
    </source>
</evidence>
<reference evidence="1 2" key="1">
    <citation type="journal article" date="2024" name="Chem. Sci.">
        <title>Discovery of megapolipeptins by genome mining of a Burkholderiales bacteria collection.</title>
        <authorList>
            <person name="Paulo B.S."/>
            <person name="Recchia M.J.J."/>
            <person name="Lee S."/>
            <person name="Fergusson C.H."/>
            <person name="Romanowski S.B."/>
            <person name="Hernandez A."/>
            <person name="Krull N."/>
            <person name="Liu D.Y."/>
            <person name="Cavanagh H."/>
            <person name="Bos A."/>
            <person name="Gray C.A."/>
            <person name="Murphy B.T."/>
            <person name="Linington R.G."/>
            <person name="Eustaquio A.S."/>
        </authorList>
    </citation>
    <scope>NUCLEOTIDE SEQUENCE [LARGE SCALE GENOMIC DNA]</scope>
    <source>
        <strain evidence="1 2">RL16-012-BIC-B</strain>
    </source>
</reference>
<accession>A0ABW8ZIP2</accession>
<protein>
    <submittedName>
        <fullName evidence="1">Uncharacterized protein</fullName>
    </submittedName>
</protein>
<dbReference type="Proteomes" id="UP001629249">
    <property type="component" value="Unassembled WGS sequence"/>
</dbReference>
<sequence>MTFKPTEAKITLHGLGFLQLQLAANMRLHVWHPELPRRACFEHSAIHDHRFGFDSLVLVGTQINHTYAQTFVDTAPGFVVDKTHTAYLHEGERTRFGNRPWIPDYELVLARMHVQVVPAGKQYSMDPYVFHRTEPAGDGRVATLMTKTFEGTRGAHSLCTIGVEPDVDFDRNQISEKRMWEFVRDVLGDIPVTPTATRRICCNIRRTNPTEACPDCPADGKPDASAAIHSEATDANGRYRWSLGKNGRFS</sequence>
<proteinExistence type="predicted"/>
<dbReference type="EMBL" id="JAQQFN010000005">
    <property type="protein sequence ID" value="MFL9883087.1"/>
    <property type="molecule type" value="Genomic_DNA"/>
</dbReference>
<dbReference type="RefSeq" id="WP_408326556.1">
    <property type="nucleotide sequence ID" value="NZ_JAQQFH010000002.1"/>
</dbReference>
<name>A0ABW8ZIP2_9BURK</name>
<comment type="caution">
    <text evidence="1">The sequence shown here is derived from an EMBL/GenBank/DDBJ whole genome shotgun (WGS) entry which is preliminary data.</text>
</comment>
<evidence type="ECO:0000313" key="1">
    <source>
        <dbReference type="EMBL" id="MFL9883087.1"/>
    </source>
</evidence>
<organism evidence="1 2">
    <name type="scientific">Paraburkholderia agricolaris</name>
    <dbReference type="NCBI Taxonomy" id="2152888"/>
    <lineage>
        <taxon>Bacteria</taxon>
        <taxon>Pseudomonadati</taxon>
        <taxon>Pseudomonadota</taxon>
        <taxon>Betaproteobacteria</taxon>
        <taxon>Burkholderiales</taxon>
        <taxon>Burkholderiaceae</taxon>
        <taxon>Paraburkholderia</taxon>
    </lineage>
</organism>
<gene>
    <name evidence="1" type="ORF">PQR66_08625</name>
</gene>